<evidence type="ECO:0000313" key="2">
    <source>
        <dbReference type="EMBL" id="CAG7834541.1"/>
    </source>
</evidence>
<dbReference type="AlphaFoldDB" id="A0A8J2Q5E8"/>
<protein>
    <recommendedName>
        <fullName evidence="1">G protein gamma domain-containing protein</fullName>
    </recommendedName>
</protein>
<dbReference type="SMART" id="SM00224">
    <property type="entry name" value="GGL"/>
    <property type="match status" value="1"/>
</dbReference>
<evidence type="ECO:0000259" key="1">
    <source>
        <dbReference type="PROSITE" id="PS50058"/>
    </source>
</evidence>
<dbReference type="PROSITE" id="PS50058">
    <property type="entry name" value="G_PROTEIN_GAMMA"/>
    <property type="match status" value="1"/>
</dbReference>
<dbReference type="Proteomes" id="UP000708208">
    <property type="component" value="Unassembled WGS sequence"/>
</dbReference>
<dbReference type="GO" id="GO:0007186">
    <property type="term" value="P:G protein-coupled receptor signaling pathway"/>
    <property type="evidence" value="ECO:0007669"/>
    <property type="project" value="InterPro"/>
</dbReference>
<comment type="caution">
    <text evidence="2">The sequence shown here is derived from an EMBL/GenBank/DDBJ whole genome shotgun (WGS) entry which is preliminary data.</text>
</comment>
<organism evidence="2 3">
    <name type="scientific">Allacma fusca</name>
    <dbReference type="NCBI Taxonomy" id="39272"/>
    <lineage>
        <taxon>Eukaryota</taxon>
        <taxon>Metazoa</taxon>
        <taxon>Ecdysozoa</taxon>
        <taxon>Arthropoda</taxon>
        <taxon>Hexapoda</taxon>
        <taxon>Collembola</taxon>
        <taxon>Symphypleona</taxon>
        <taxon>Sminthuridae</taxon>
        <taxon>Allacma</taxon>
    </lineage>
</organism>
<dbReference type="OrthoDB" id="9922095at2759"/>
<keyword evidence="3" id="KW-1185">Reference proteome</keyword>
<dbReference type="EMBL" id="CAJVCH010570277">
    <property type="protein sequence ID" value="CAG7834541.1"/>
    <property type="molecule type" value="Genomic_DNA"/>
</dbReference>
<sequence length="71" mass="7860">MTDQNEITKDTLRAILDGLKHHESVEKQKTSESIAKIMAAIQEAEPGDPLIVPIDKKLNPYNEKSGKCIVS</sequence>
<gene>
    <name evidence="2" type="ORF">AFUS01_LOCUS44038</name>
</gene>
<accession>A0A8J2Q5E8</accession>
<name>A0A8J2Q5E8_9HEXA</name>
<dbReference type="Pfam" id="PF00631">
    <property type="entry name" value="G-gamma"/>
    <property type="match status" value="1"/>
</dbReference>
<evidence type="ECO:0000313" key="3">
    <source>
        <dbReference type="Proteomes" id="UP000708208"/>
    </source>
</evidence>
<proteinExistence type="predicted"/>
<dbReference type="InterPro" id="IPR015898">
    <property type="entry name" value="G-protein_gamma-like_dom"/>
</dbReference>
<reference evidence="2" key="1">
    <citation type="submission" date="2021-06" db="EMBL/GenBank/DDBJ databases">
        <authorList>
            <person name="Hodson N. C."/>
            <person name="Mongue J. A."/>
            <person name="Jaron S. K."/>
        </authorList>
    </citation>
    <scope>NUCLEOTIDE SEQUENCE</scope>
</reference>
<feature type="domain" description="G protein gamma" evidence="1">
    <location>
        <begin position="3"/>
        <end position="71"/>
    </location>
</feature>
<dbReference type="SMART" id="SM01224">
    <property type="entry name" value="G_gamma"/>
    <property type="match status" value="1"/>
</dbReference>